<dbReference type="InterPro" id="IPR025554">
    <property type="entry name" value="DUF4140"/>
</dbReference>
<evidence type="ECO:0000256" key="1">
    <source>
        <dbReference type="SAM" id="Coils"/>
    </source>
</evidence>
<accession>A0A914E697</accession>
<dbReference type="InterPro" id="IPR037291">
    <property type="entry name" value="DUF4139"/>
</dbReference>
<dbReference type="NCBIfam" id="TIGR02231">
    <property type="entry name" value="mucoidy inhibitor MuiA family protein"/>
    <property type="match status" value="1"/>
</dbReference>
<dbReference type="Proteomes" id="UP000887540">
    <property type="component" value="Unplaced"/>
</dbReference>
<sequence length="585" mass="67176">MTATLSDQTIISTQRLQANDLDIESVTIFNDRAEIRREFQVTLKAGINEIRVENVASTIINDSIRLDGNGPATFHEVQFLREPAKQEEIDSDQVKQLVQKLNEFKEKKEHLSDQEEANSDTLEILNTLTTNAGKPAANANLDFNQSIEKTLDKLIDFHAMKNEAIRTNIRKHKKEIKQLDEEIQQVEKEIGQLRASRHWKKSILILLEATKDDVEVNLEMVYQVLHACWTPSYNVHVKTGGGEKNQAKIKITYFGKIQQESGEDWKNVDLVLSTSQPRFGGVLQKLGTLNAKFYRANDYINSFLKKRKERLRRPYFDRSRSRCRSRSRRRSRSRSRSVSRSRSRSQASPIRRKEFTPKENAIATTFSVPHKKTIPSDPFQHKVTITTIELDAILHYDVVPYNNTYVFLTADAINTSNYPLLSGMASIYVDNSFSITTKLGPVRVGEKFDCSLGIDPSIKVEYKPVNKYQQVIGRYNKISSTVNEQKVILKNTKRIESVLLTMHEYVPKSNDDEIKIKLVSPDITSTISKENNNKALKLPEVGAKLNNNHNLEWTVILAPDEERELTIKWTIDFPSNETIEYEEDF</sequence>
<feature type="domain" description="DUF4139" evidence="3">
    <location>
        <begin position="218"/>
        <end position="574"/>
    </location>
</feature>
<keyword evidence="5" id="KW-1185">Reference proteome</keyword>
<feature type="coiled-coil region" evidence="1">
    <location>
        <begin position="162"/>
        <end position="196"/>
    </location>
</feature>
<dbReference type="Pfam" id="PF13598">
    <property type="entry name" value="DUF4139"/>
    <property type="match status" value="1"/>
</dbReference>
<dbReference type="SUPFAM" id="SSF46579">
    <property type="entry name" value="Prefoldin"/>
    <property type="match status" value="1"/>
</dbReference>
<organism evidence="5 6">
    <name type="scientific">Acrobeloides nanus</name>
    <dbReference type="NCBI Taxonomy" id="290746"/>
    <lineage>
        <taxon>Eukaryota</taxon>
        <taxon>Metazoa</taxon>
        <taxon>Ecdysozoa</taxon>
        <taxon>Nematoda</taxon>
        <taxon>Chromadorea</taxon>
        <taxon>Rhabditida</taxon>
        <taxon>Tylenchina</taxon>
        <taxon>Cephalobomorpha</taxon>
        <taxon>Cephaloboidea</taxon>
        <taxon>Cephalobidae</taxon>
        <taxon>Acrobeloides</taxon>
    </lineage>
</organism>
<dbReference type="WBParaSite" id="ACRNAN_scaffold5873.g12367.t1">
    <property type="protein sequence ID" value="ACRNAN_scaffold5873.g12367.t1"/>
    <property type="gene ID" value="ACRNAN_scaffold5873.g12367"/>
</dbReference>
<evidence type="ECO:0000259" key="3">
    <source>
        <dbReference type="Pfam" id="PF13598"/>
    </source>
</evidence>
<evidence type="ECO:0000313" key="6">
    <source>
        <dbReference type="WBParaSite" id="ACRNAN_scaffold5873.g12367.t1"/>
    </source>
</evidence>
<evidence type="ECO:0000313" key="5">
    <source>
        <dbReference type="Proteomes" id="UP000887540"/>
    </source>
</evidence>
<dbReference type="Pfam" id="PF13600">
    <property type="entry name" value="DUF4140"/>
    <property type="match status" value="1"/>
</dbReference>
<dbReference type="InterPro" id="IPR011935">
    <property type="entry name" value="CHP02231"/>
</dbReference>
<feature type="compositionally biased region" description="Basic residues" evidence="2">
    <location>
        <begin position="321"/>
        <end position="343"/>
    </location>
</feature>
<dbReference type="PANTHER" id="PTHR31005">
    <property type="entry name" value="DUF4139 DOMAIN-CONTAINING PROTEIN"/>
    <property type="match status" value="1"/>
</dbReference>
<evidence type="ECO:0000259" key="4">
    <source>
        <dbReference type="Pfam" id="PF13600"/>
    </source>
</evidence>
<feature type="region of interest" description="Disordered" evidence="2">
    <location>
        <begin position="315"/>
        <end position="354"/>
    </location>
</feature>
<proteinExistence type="predicted"/>
<name>A0A914E697_9BILA</name>
<keyword evidence="1" id="KW-0175">Coiled coil</keyword>
<dbReference type="PANTHER" id="PTHR31005:SF8">
    <property type="entry name" value="DUF4139 DOMAIN-CONTAINING PROTEIN"/>
    <property type="match status" value="1"/>
</dbReference>
<evidence type="ECO:0000256" key="2">
    <source>
        <dbReference type="SAM" id="MobiDB-lite"/>
    </source>
</evidence>
<protein>
    <submittedName>
        <fullName evidence="6">Protein F37C4.5</fullName>
    </submittedName>
</protein>
<dbReference type="AlphaFoldDB" id="A0A914E697"/>
<feature type="domain" description="DUF4140" evidence="4">
    <location>
        <begin position="26"/>
        <end position="125"/>
    </location>
</feature>
<reference evidence="6" key="1">
    <citation type="submission" date="2022-11" db="UniProtKB">
        <authorList>
            <consortium name="WormBaseParasite"/>
        </authorList>
    </citation>
    <scope>IDENTIFICATION</scope>
</reference>